<protein>
    <submittedName>
        <fullName evidence="1">Uncharacterized protein</fullName>
    </submittedName>
</protein>
<dbReference type="RefSeq" id="WP_023511107.1">
    <property type="nucleotide sequence ID" value="NZ_AWTC01000015.1"/>
</dbReference>
<dbReference type="EMBL" id="AWTC01000015">
    <property type="protein sequence ID" value="EST11005.1"/>
    <property type="molecule type" value="Genomic_DNA"/>
</dbReference>
<evidence type="ECO:0000313" key="2">
    <source>
        <dbReference type="Proteomes" id="UP000018296"/>
    </source>
</evidence>
<sequence length="100" mass="11609">MNKISISTNMDSSENLIYEDSSCRVFCNVSDFRDTTWWVAIIVVIDKAKNKSVVLTSEKLLEAYRRIALEVSKHSMEEIYTTKFGFIKNVKDIELERPLL</sequence>
<keyword evidence="2" id="KW-1185">Reference proteome</keyword>
<gene>
    <name evidence="1" type="ORF">P343_14385</name>
</gene>
<dbReference type="AlphaFoldDB" id="V6IV84"/>
<comment type="caution">
    <text evidence="1">The sequence shown here is derived from an EMBL/GenBank/DDBJ whole genome shotgun (WGS) entry which is preliminary data.</text>
</comment>
<organism evidence="1 2">
    <name type="scientific">Sporolactobacillus laevolacticus DSM 442</name>
    <dbReference type="NCBI Taxonomy" id="1395513"/>
    <lineage>
        <taxon>Bacteria</taxon>
        <taxon>Bacillati</taxon>
        <taxon>Bacillota</taxon>
        <taxon>Bacilli</taxon>
        <taxon>Bacillales</taxon>
        <taxon>Sporolactobacillaceae</taxon>
        <taxon>Sporolactobacillus</taxon>
    </lineage>
</organism>
<proteinExistence type="predicted"/>
<dbReference type="Proteomes" id="UP000018296">
    <property type="component" value="Unassembled WGS sequence"/>
</dbReference>
<name>V6IV84_9BACL</name>
<evidence type="ECO:0000313" key="1">
    <source>
        <dbReference type="EMBL" id="EST11005.1"/>
    </source>
</evidence>
<dbReference type="OrthoDB" id="3010395at2"/>
<accession>V6IV84</accession>
<reference evidence="1 2" key="1">
    <citation type="journal article" date="2013" name="Genome Announc.">
        <title>Genome Sequence of Sporolactobacillus laevolacticus DSM442, an Efficient Polymer-Grade D-Lactate Producer from Agricultural Waste Cottonseed as a Nitrogen Source.</title>
        <authorList>
            <person name="Wang H."/>
            <person name="Wang L."/>
            <person name="Ju J."/>
            <person name="Yu B."/>
            <person name="Ma Y."/>
        </authorList>
    </citation>
    <scope>NUCLEOTIDE SEQUENCE [LARGE SCALE GENOMIC DNA]</scope>
    <source>
        <strain evidence="1 2">DSM 442</strain>
    </source>
</reference>